<dbReference type="Gene3D" id="3.40.50.1820">
    <property type="entry name" value="alpha/beta hydrolase"/>
    <property type="match status" value="2"/>
</dbReference>
<dbReference type="GO" id="GO:0016042">
    <property type="term" value="P:lipid catabolic process"/>
    <property type="evidence" value="ECO:0007669"/>
    <property type="project" value="InterPro"/>
</dbReference>
<accession>A0A9W8V8A4</accession>
<dbReference type="PANTHER" id="PTHR34853:SF1">
    <property type="entry name" value="LIPASE 5"/>
    <property type="match status" value="1"/>
</dbReference>
<evidence type="ECO:0000313" key="1">
    <source>
        <dbReference type="EMBL" id="KAJ4245768.1"/>
    </source>
</evidence>
<proteinExistence type="predicted"/>
<sequence length="262" mass="28613">MGLSRQAVAGNLNPHCDATCQQAYRQEASEAASWVNINIATDSFYQNPSNISHYEPGDLVKWEDVSQDEAAQLWNILAGMSLSRFLYLSQDTNGKPIPATAFTLLPYNIPNAQDKPLPQQVYAVIAPDYLGQGSDIPQGFMYESGALHAHDTSFAIQAARRALGSALSHEWIVAGHSESGLTAWRTNEREADFKRAIGGSIGAALFNNLTEAELFKNTAWLSHPTVVDWQKRYNGAGPHPLAAPMLVVQGEADILTYPELAE</sequence>
<dbReference type="SUPFAM" id="SSF53474">
    <property type="entry name" value="alpha/beta-Hydrolases"/>
    <property type="match status" value="1"/>
</dbReference>
<evidence type="ECO:0000313" key="2">
    <source>
        <dbReference type="Proteomes" id="UP001152049"/>
    </source>
</evidence>
<name>A0A9W8V8A4_9HYPO</name>
<dbReference type="OrthoDB" id="5382058at2759"/>
<organism evidence="1 2">
    <name type="scientific">Fusarium torreyae</name>
    <dbReference type="NCBI Taxonomy" id="1237075"/>
    <lineage>
        <taxon>Eukaryota</taxon>
        <taxon>Fungi</taxon>
        <taxon>Dikarya</taxon>
        <taxon>Ascomycota</taxon>
        <taxon>Pezizomycotina</taxon>
        <taxon>Sordariomycetes</taxon>
        <taxon>Hypocreomycetidae</taxon>
        <taxon>Hypocreales</taxon>
        <taxon>Nectriaceae</taxon>
        <taxon>Fusarium</taxon>
    </lineage>
</organism>
<dbReference type="AlphaFoldDB" id="A0A9W8V8A4"/>
<dbReference type="InterPro" id="IPR005152">
    <property type="entry name" value="Lipase_secreted"/>
</dbReference>
<dbReference type="Proteomes" id="UP001152049">
    <property type="component" value="Unassembled WGS sequence"/>
</dbReference>
<comment type="caution">
    <text evidence="1">The sequence shown here is derived from an EMBL/GenBank/DDBJ whole genome shotgun (WGS) entry which is preliminary data.</text>
</comment>
<reference evidence="1" key="1">
    <citation type="submission" date="2022-09" db="EMBL/GenBank/DDBJ databases">
        <title>Fusarium specimens isolated from Avocado Roots.</title>
        <authorList>
            <person name="Stajich J."/>
            <person name="Roper C."/>
            <person name="Heimlech-Rivalta G."/>
        </authorList>
    </citation>
    <scope>NUCLEOTIDE SEQUENCE</scope>
    <source>
        <strain evidence="1">CF00136</strain>
    </source>
</reference>
<protein>
    <submittedName>
        <fullName evidence="1">Uncharacterized protein</fullName>
    </submittedName>
</protein>
<dbReference type="PANTHER" id="PTHR34853">
    <property type="match status" value="1"/>
</dbReference>
<dbReference type="GO" id="GO:0004806">
    <property type="term" value="F:triacylglycerol lipase activity"/>
    <property type="evidence" value="ECO:0007669"/>
    <property type="project" value="InterPro"/>
</dbReference>
<dbReference type="EMBL" id="JAOQAZ010000045">
    <property type="protein sequence ID" value="KAJ4245768.1"/>
    <property type="molecule type" value="Genomic_DNA"/>
</dbReference>
<gene>
    <name evidence="1" type="ORF">NW762_013892</name>
</gene>
<keyword evidence="2" id="KW-1185">Reference proteome</keyword>
<dbReference type="InterPro" id="IPR029058">
    <property type="entry name" value="AB_hydrolase_fold"/>
</dbReference>